<accession>A0AAV7T8W9</accession>
<name>A0AAV7T8W9_PLEWA</name>
<proteinExistence type="predicted"/>
<organism evidence="1 2">
    <name type="scientific">Pleurodeles waltl</name>
    <name type="common">Iberian ribbed newt</name>
    <dbReference type="NCBI Taxonomy" id="8319"/>
    <lineage>
        <taxon>Eukaryota</taxon>
        <taxon>Metazoa</taxon>
        <taxon>Chordata</taxon>
        <taxon>Craniata</taxon>
        <taxon>Vertebrata</taxon>
        <taxon>Euteleostomi</taxon>
        <taxon>Amphibia</taxon>
        <taxon>Batrachia</taxon>
        <taxon>Caudata</taxon>
        <taxon>Salamandroidea</taxon>
        <taxon>Salamandridae</taxon>
        <taxon>Pleurodelinae</taxon>
        <taxon>Pleurodeles</taxon>
    </lineage>
</organism>
<gene>
    <name evidence="1" type="ORF">NDU88_004922</name>
</gene>
<protein>
    <submittedName>
        <fullName evidence="1">Uncharacterized protein</fullName>
    </submittedName>
</protein>
<dbReference type="Proteomes" id="UP001066276">
    <property type="component" value="Chromosome 4_1"/>
</dbReference>
<dbReference type="AlphaFoldDB" id="A0AAV7T8W9"/>
<comment type="caution">
    <text evidence="1">The sequence shown here is derived from an EMBL/GenBank/DDBJ whole genome shotgun (WGS) entry which is preliminary data.</text>
</comment>
<keyword evidence="2" id="KW-1185">Reference proteome</keyword>
<dbReference type="EMBL" id="JANPWB010000007">
    <property type="protein sequence ID" value="KAJ1173080.1"/>
    <property type="molecule type" value="Genomic_DNA"/>
</dbReference>
<sequence length="105" mass="11739">MCRGSFTPQLLFSSLDQQVRRIRSPFCFGPDPEEIHFLASLPGWKLKINGFTRCCPLIKVDACGRFPPRDALQDINDVRAPFDAPEPRVKLAASSAAGHAVYLFF</sequence>
<evidence type="ECO:0000313" key="1">
    <source>
        <dbReference type="EMBL" id="KAJ1173080.1"/>
    </source>
</evidence>
<reference evidence="1" key="1">
    <citation type="journal article" date="2022" name="bioRxiv">
        <title>Sequencing and chromosome-scale assembly of the giantPleurodeles waltlgenome.</title>
        <authorList>
            <person name="Brown T."/>
            <person name="Elewa A."/>
            <person name="Iarovenko S."/>
            <person name="Subramanian E."/>
            <person name="Araus A.J."/>
            <person name="Petzold A."/>
            <person name="Susuki M."/>
            <person name="Suzuki K.-i.T."/>
            <person name="Hayashi T."/>
            <person name="Toyoda A."/>
            <person name="Oliveira C."/>
            <person name="Osipova E."/>
            <person name="Leigh N.D."/>
            <person name="Simon A."/>
            <person name="Yun M.H."/>
        </authorList>
    </citation>
    <scope>NUCLEOTIDE SEQUENCE</scope>
    <source>
        <strain evidence="1">20211129_DDA</strain>
        <tissue evidence="1">Liver</tissue>
    </source>
</reference>
<evidence type="ECO:0000313" key="2">
    <source>
        <dbReference type="Proteomes" id="UP001066276"/>
    </source>
</evidence>